<accession>A0A8S9HLW9</accession>
<evidence type="ECO:0000313" key="2">
    <source>
        <dbReference type="EMBL" id="KAF2557436.1"/>
    </source>
</evidence>
<sequence>MTDRRRLDIKRASVKRSIDRPTARPPPFIWSPRGFTAQSQASEARLPCSV</sequence>
<proteinExistence type="predicted"/>
<feature type="compositionally biased region" description="Basic and acidic residues" evidence="1">
    <location>
        <begin position="1"/>
        <end position="22"/>
    </location>
</feature>
<name>A0A8S9HLW9_BRACR</name>
<dbReference type="EMBL" id="QGKW02001940">
    <property type="protein sequence ID" value="KAF2557436.1"/>
    <property type="molecule type" value="Genomic_DNA"/>
</dbReference>
<comment type="caution">
    <text evidence="2">The sequence shown here is derived from an EMBL/GenBank/DDBJ whole genome shotgun (WGS) entry which is preliminary data.</text>
</comment>
<evidence type="ECO:0000256" key="1">
    <source>
        <dbReference type="SAM" id="MobiDB-lite"/>
    </source>
</evidence>
<organism evidence="2 3">
    <name type="scientific">Brassica cretica</name>
    <name type="common">Mustard</name>
    <dbReference type="NCBI Taxonomy" id="69181"/>
    <lineage>
        <taxon>Eukaryota</taxon>
        <taxon>Viridiplantae</taxon>
        <taxon>Streptophyta</taxon>
        <taxon>Embryophyta</taxon>
        <taxon>Tracheophyta</taxon>
        <taxon>Spermatophyta</taxon>
        <taxon>Magnoliopsida</taxon>
        <taxon>eudicotyledons</taxon>
        <taxon>Gunneridae</taxon>
        <taxon>Pentapetalae</taxon>
        <taxon>rosids</taxon>
        <taxon>malvids</taxon>
        <taxon>Brassicales</taxon>
        <taxon>Brassicaceae</taxon>
        <taxon>Brassiceae</taxon>
        <taxon>Brassica</taxon>
    </lineage>
</organism>
<dbReference type="Proteomes" id="UP000712281">
    <property type="component" value="Unassembled WGS sequence"/>
</dbReference>
<dbReference type="AlphaFoldDB" id="A0A8S9HLW9"/>
<reference evidence="2" key="1">
    <citation type="submission" date="2019-12" db="EMBL/GenBank/DDBJ databases">
        <title>Genome sequencing and annotation of Brassica cretica.</title>
        <authorList>
            <person name="Studholme D.J."/>
            <person name="Sarris P.F."/>
        </authorList>
    </citation>
    <scope>NUCLEOTIDE SEQUENCE</scope>
    <source>
        <strain evidence="2">PFS-001/15</strain>
        <tissue evidence="2">Leaf</tissue>
    </source>
</reference>
<evidence type="ECO:0000313" key="3">
    <source>
        <dbReference type="Proteomes" id="UP000712281"/>
    </source>
</evidence>
<feature type="region of interest" description="Disordered" evidence="1">
    <location>
        <begin position="1"/>
        <end position="50"/>
    </location>
</feature>
<gene>
    <name evidence="2" type="ORF">F2Q68_00017777</name>
</gene>
<protein>
    <submittedName>
        <fullName evidence="2">Uncharacterized protein</fullName>
    </submittedName>
</protein>